<evidence type="ECO:0000313" key="1">
    <source>
        <dbReference type="EMBL" id="GHB64206.1"/>
    </source>
</evidence>
<keyword evidence="2" id="KW-1185">Reference proteome</keyword>
<gene>
    <name evidence="1" type="ORF">GCM10007390_17610</name>
</gene>
<dbReference type="Proteomes" id="UP000598271">
    <property type="component" value="Unassembled WGS sequence"/>
</dbReference>
<sequence length="275" mass="31969">MSVVSYRGKNYVAPDGWHECSPLLWGCLVPFSRLPAEQITEDIKMLAAQLWLQVPDKAWRKWRLGPVEWAMLCQQFEWIWTPPTVRPFAEFKHEGILYHVFDEDFSDSSALETSMGLMEYMAFTHPDEPDVSAFERILATFCRPTRPDLARFRDSDDWNGDVRKPYNEIEAGYRAAALVRLPEPLRLALFDYFERSAKAFLHQYDRIFGGDPSEEPRYPDGRGWLMLLKNVAKDGHFGNFDQVGRQPAHLVWAAMLDDVLIQEEIANQQEETSYE</sequence>
<organism evidence="1 2">
    <name type="scientific">Persicitalea jodogahamensis</name>
    <dbReference type="NCBI Taxonomy" id="402147"/>
    <lineage>
        <taxon>Bacteria</taxon>
        <taxon>Pseudomonadati</taxon>
        <taxon>Bacteroidota</taxon>
        <taxon>Cytophagia</taxon>
        <taxon>Cytophagales</taxon>
        <taxon>Spirosomataceae</taxon>
        <taxon>Persicitalea</taxon>
    </lineage>
</organism>
<accession>A0A8J3D3B8</accession>
<proteinExistence type="predicted"/>
<protein>
    <submittedName>
        <fullName evidence="1">Uncharacterized protein</fullName>
    </submittedName>
</protein>
<reference evidence="1 2" key="1">
    <citation type="journal article" date="2014" name="Int. J. Syst. Evol. Microbiol.">
        <title>Complete genome sequence of Corynebacterium casei LMG S-19264T (=DSM 44701T), isolated from a smear-ripened cheese.</title>
        <authorList>
            <consortium name="US DOE Joint Genome Institute (JGI-PGF)"/>
            <person name="Walter F."/>
            <person name="Albersmeier A."/>
            <person name="Kalinowski J."/>
            <person name="Ruckert C."/>
        </authorList>
    </citation>
    <scope>NUCLEOTIDE SEQUENCE [LARGE SCALE GENOMIC DNA]</scope>
    <source>
        <strain evidence="1 2">KCTC 12866</strain>
    </source>
</reference>
<dbReference type="RefSeq" id="WP_189563936.1">
    <property type="nucleotide sequence ID" value="NZ_BMXF01000001.1"/>
</dbReference>
<dbReference type="AlphaFoldDB" id="A0A8J3D3B8"/>
<dbReference type="EMBL" id="BMXF01000001">
    <property type="protein sequence ID" value="GHB64206.1"/>
    <property type="molecule type" value="Genomic_DNA"/>
</dbReference>
<name>A0A8J3D3B8_9BACT</name>
<comment type="caution">
    <text evidence="1">The sequence shown here is derived from an EMBL/GenBank/DDBJ whole genome shotgun (WGS) entry which is preliminary data.</text>
</comment>
<evidence type="ECO:0000313" key="2">
    <source>
        <dbReference type="Proteomes" id="UP000598271"/>
    </source>
</evidence>